<sequence>MPRALEVYSGETAHIARTPKGLWGWGATILVCWGLSHLGSSTRPASPSPAFPRSPSSRPAPWEKHRMVTDVSMKGDQTFILTPVGTVMSGFMALWFTGEVEQDNSHLFHPVAVPTDFVPDHIMHDGGFFSSTVILSMGNRQMISGRNDCGRLGLGHQNEMSRFVDLPYRVDRIVTYEENFAVFLSDRQLLFAGPVTPHIAQSGLLPGHSRGDICLTPTPLQFPERAKGFFFYHDQILRVTEGVTHSFNAWDKLCIAPIEATAFNDHDGRACIEFRDSADQWFSVAKVSDGTAKLVEEEAPSTWKEITPVDVDPTPQ</sequence>
<proteinExistence type="predicted"/>
<keyword evidence="2" id="KW-1185">Reference proteome</keyword>
<gene>
    <name evidence="1" type="ORF">J8273_2672</name>
</gene>
<accession>A0A8J6B0G3</accession>
<dbReference type="AlphaFoldDB" id="A0A8J6B0G3"/>
<dbReference type="SUPFAM" id="SSF50985">
    <property type="entry name" value="RCC1/BLIP-II"/>
    <property type="match status" value="1"/>
</dbReference>
<dbReference type="Gene3D" id="2.130.10.30">
    <property type="entry name" value="Regulator of chromosome condensation 1/beta-lactamase-inhibitor protein II"/>
    <property type="match status" value="1"/>
</dbReference>
<dbReference type="Proteomes" id="UP000717585">
    <property type="component" value="Unassembled WGS sequence"/>
</dbReference>
<evidence type="ECO:0000313" key="2">
    <source>
        <dbReference type="Proteomes" id="UP000717585"/>
    </source>
</evidence>
<dbReference type="EMBL" id="JAHDYR010000008">
    <property type="protein sequence ID" value="KAG9395760.1"/>
    <property type="molecule type" value="Genomic_DNA"/>
</dbReference>
<comment type="caution">
    <text evidence="1">The sequence shown here is derived from an EMBL/GenBank/DDBJ whole genome shotgun (WGS) entry which is preliminary data.</text>
</comment>
<reference evidence="1" key="1">
    <citation type="submission" date="2021-05" db="EMBL/GenBank/DDBJ databases">
        <title>A free-living protist that lacks canonical eukaryotic 1 DNA replication and segregation systems.</title>
        <authorList>
            <person name="Salas-Leiva D.E."/>
            <person name="Tromer E.C."/>
            <person name="Curtis B.A."/>
            <person name="Jerlstrom-Hultqvist J."/>
            <person name="Kolisko M."/>
            <person name="Yi Z."/>
            <person name="Salas-Leiva J.S."/>
            <person name="Gallot-Lavallee L."/>
            <person name="Kops G.J.P.L."/>
            <person name="Archibald J.M."/>
            <person name="Simpson A.G.B."/>
            <person name="Roger A.J."/>
        </authorList>
    </citation>
    <scope>NUCLEOTIDE SEQUENCE</scope>
    <source>
        <strain evidence="1">BICM</strain>
    </source>
</reference>
<organism evidence="1 2">
    <name type="scientific">Carpediemonas membranifera</name>
    <dbReference type="NCBI Taxonomy" id="201153"/>
    <lineage>
        <taxon>Eukaryota</taxon>
        <taxon>Metamonada</taxon>
        <taxon>Carpediemonas-like organisms</taxon>
        <taxon>Carpediemonas</taxon>
    </lineage>
</organism>
<name>A0A8J6B0G3_9EUKA</name>
<protein>
    <submittedName>
        <fullName evidence="1">Uncharacterized protein</fullName>
    </submittedName>
</protein>
<dbReference type="InterPro" id="IPR009091">
    <property type="entry name" value="RCC1/BLIP-II"/>
</dbReference>
<evidence type="ECO:0000313" key="1">
    <source>
        <dbReference type="EMBL" id="KAG9395760.1"/>
    </source>
</evidence>